<dbReference type="AlphaFoldDB" id="A0A3N4JPZ4"/>
<dbReference type="Proteomes" id="UP000276215">
    <property type="component" value="Unassembled WGS sequence"/>
</dbReference>
<sequence length="172" mass="19445">MTWKKTKKELQSDMGKDVEKEMEREVVEEKVVVVQEREASWATEVEDNDGMDLEEEESESDEEIGQWEMGSLTGKQVLANIIFPNRERCGLSILDPLLLGYCDPSLHLTNIGIGNGQYGLLQDREICGQATFRDSEIVLCAIPGKNAREETNLSQYPHIYIYSGATKRATNE</sequence>
<feature type="region of interest" description="Disordered" evidence="1">
    <location>
        <begin position="1"/>
        <end position="22"/>
    </location>
</feature>
<organism evidence="2 3">
    <name type="scientific">Choiromyces venosus 120613-1</name>
    <dbReference type="NCBI Taxonomy" id="1336337"/>
    <lineage>
        <taxon>Eukaryota</taxon>
        <taxon>Fungi</taxon>
        <taxon>Dikarya</taxon>
        <taxon>Ascomycota</taxon>
        <taxon>Pezizomycotina</taxon>
        <taxon>Pezizomycetes</taxon>
        <taxon>Pezizales</taxon>
        <taxon>Tuberaceae</taxon>
        <taxon>Choiromyces</taxon>
    </lineage>
</organism>
<gene>
    <name evidence="2" type="ORF">L873DRAFT_1843062</name>
</gene>
<accession>A0A3N4JPZ4</accession>
<feature type="region of interest" description="Disordered" evidence="1">
    <location>
        <begin position="43"/>
        <end position="64"/>
    </location>
</feature>
<dbReference type="EMBL" id="ML120381">
    <property type="protein sequence ID" value="RPB00267.1"/>
    <property type="molecule type" value="Genomic_DNA"/>
</dbReference>
<protein>
    <submittedName>
        <fullName evidence="2">Uncharacterized protein</fullName>
    </submittedName>
</protein>
<feature type="compositionally biased region" description="Acidic residues" evidence="1">
    <location>
        <begin position="44"/>
        <end position="64"/>
    </location>
</feature>
<keyword evidence="3" id="KW-1185">Reference proteome</keyword>
<evidence type="ECO:0000313" key="2">
    <source>
        <dbReference type="EMBL" id="RPB00267.1"/>
    </source>
</evidence>
<evidence type="ECO:0000313" key="3">
    <source>
        <dbReference type="Proteomes" id="UP000276215"/>
    </source>
</evidence>
<evidence type="ECO:0000256" key="1">
    <source>
        <dbReference type="SAM" id="MobiDB-lite"/>
    </source>
</evidence>
<proteinExistence type="predicted"/>
<feature type="compositionally biased region" description="Basic and acidic residues" evidence="1">
    <location>
        <begin position="8"/>
        <end position="22"/>
    </location>
</feature>
<reference evidence="2 3" key="1">
    <citation type="journal article" date="2018" name="Nat. Ecol. Evol.">
        <title>Pezizomycetes genomes reveal the molecular basis of ectomycorrhizal truffle lifestyle.</title>
        <authorList>
            <person name="Murat C."/>
            <person name="Payen T."/>
            <person name="Noel B."/>
            <person name="Kuo A."/>
            <person name="Morin E."/>
            <person name="Chen J."/>
            <person name="Kohler A."/>
            <person name="Krizsan K."/>
            <person name="Balestrini R."/>
            <person name="Da Silva C."/>
            <person name="Montanini B."/>
            <person name="Hainaut M."/>
            <person name="Levati E."/>
            <person name="Barry K.W."/>
            <person name="Belfiori B."/>
            <person name="Cichocki N."/>
            <person name="Clum A."/>
            <person name="Dockter R.B."/>
            <person name="Fauchery L."/>
            <person name="Guy J."/>
            <person name="Iotti M."/>
            <person name="Le Tacon F."/>
            <person name="Lindquist E.A."/>
            <person name="Lipzen A."/>
            <person name="Malagnac F."/>
            <person name="Mello A."/>
            <person name="Molinier V."/>
            <person name="Miyauchi S."/>
            <person name="Poulain J."/>
            <person name="Riccioni C."/>
            <person name="Rubini A."/>
            <person name="Sitrit Y."/>
            <person name="Splivallo R."/>
            <person name="Traeger S."/>
            <person name="Wang M."/>
            <person name="Zifcakova L."/>
            <person name="Wipf D."/>
            <person name="Zambonelli A."/>
            <person name="Paolocci F."/>
            <person name="Nowrousian M."/>
            <person name="Ottonello S."/>
            <person name="Baldrian P."/>
            <person name="Spatafora J.W."/>
            <person name="Henrissat B."/>
            <person name="Nagy L.G."/>
            <person name="Aury J.M."/>
            <person name="Wincker P."/>
            <person name="Grigoriev I.V."/>
            <person name="Bonfante P."/>
            <person name="Martin F.M."/>
        </authorList>
    </citation>
    <scope>NUCLEOTIDE SEQUENCE [LARGE SCALE GENOMIC DNA]</scope>
    <source>
        <strain evidence="2 3">120613-1</strain>
    </source>
</reference>
<name>A0A3N4JPZ4_9PEZI</name>